<keyword evidence="1" id="KW-0614">Plasmid</keyword>
<geneLocation type="plasmid" evidence="1">
    <name>pTi_CFBP2407</name>
</geneLocation>
<sequence>MPFHISSPLVEVRPALRRDKPLRAGIFAARRHSVEFGFHDWPLLGRVNSQTSGSLEASVAGDGR</sequence>
<accession>A0A2Z2PWE6</accession>
<reference evidence="1" key="1">
    <citation type="submission" date="2016-10" db="EMBL/GenBank/DDBJ databases">
        <title>Agrobacterium Ti plasmids: Classification based on T-DNA and Vir regions organization.</title>
        <authorList>
            <person name="Nabi N."/>
            <person name="Vial L."/>
            <person name="Ben Hafsa A."/>
            <person name="Chapulliot D."/>
            <person name="Berard A."/>
            <person name="Chauveau A."/>
            <person name="Le Paslier M.-C."/>
            <person name="Harzallah Skhiri F."/>
            <person name="Brunel D."/>
            <person name="Nesme X."/>
            <person name="Chaouachi M."/>
        </authorList>
    </citation>
    <scope>NUCLEOTIDE SEQUENCE</scope>
    <source>
        <strain evidence="1">CFBP2407</strain>
        <plasmid evidence="1">pTi_CFBP2407</plasmid>
    </source>
</reference>
<protein>
    <submittedName>
        <fullName evidence="1">Uncharacterized protein</fullName>
    </submittedName>
</protein>
<evidence type="ECO:0000313" key="1">
    <source>
        <dbReference type="EMBL" id="ASK46928.1"/>
    </source>
</evidence>
<proteinExistence type="predicted"/>
<organism evidence="1">
    <name type="scientific">Agrobacterium tumefaciens</name>
    <dbReference type="NCBI Taxonomy" id="358"/>
    <lineage>
        <taxon>Bacteria</taxon>
        <taxon>Pseudomonadati</taxon>
        <taxon>Pseudomonadota</taxon>
        <taxon>Alphaproteobacteria</taxon>
        <taxon>Hyphomicrobiales</taxon>
        <taxon>Rhizobiaceae</taxon>
        <taxon>Rhizobium/Agrobacterium group</taxon>
        <taxon>Agrobacterium</taxon>
        <taxon>Agrobacterium tumefaciens complex</taxon>
    </lineage>
</organism>
<name>A0A2Z2PWE6_AGRTU</name>
<dbReference type="EMBL" id="KY000060">
    <property type="protein sequence ID" value="ASK46928.1"/>
    <property type="molecule type" value="Genomic_DNA"/>
</dbReference>
<dbReference type="AlphaFoldDB" id="A0A2Z2PWE6"/>